<keyword evidence="3" id="KW-1185">Reference proteome</keyword>
<dbReference type="InterPro" id="IPR031485">
    <property type="entry name" value="CBP_BcsS"/>
</dbReference>
<dbReference type="RefSeq" id="WP_322467129.1">
    <property type="nucleotide sequence ID" value="NZ_JAXOJX010000042.1"/>
</dbReference>
<sequence length="248" mass="26107">MSERVNSNLNRLGRGLAVMGLLAALHGGAQAQAQEAAPLFIGGVQASSLGGYAYAGLIKPFAGARLGEGWFQRSVASMLTYRYDTTLQGSTRSVHARAPGLEYAIGRAWSGERSSLELSAGIGLRYTRLSPVDPGSDVRGTHWAFTPQLIARQAFTQSVDADVLASYSAGPNSRYVRARLGARPAALGWRVGVESTLSSGESYRQVGVGLFGARSLASGLSLELSAGRLRARDGSEEPYIALGVAKSM</sequence>
<name>A0ABU5IKD2_9BURK</name>
<feature type="chain" id="PRO_5046826401" evidence="1">
    <location>
        <begin position="32"/>
        <end position="248"/>
    </location>
</feature>
<feature type="signal peptide" evidence="1">
    <location>
        <begin position="1"/>
        <end position="31"/>
    </location>
</feature>
<organism evidence="2 3">
    <name type="scientific">Azohydromonas lata</name>
    <dbReference type="NCBI Taxonomy" id="45677"/>
    <lineage>
        <taxon>Bacteria</taxon>
        <taxon>Pseudomonadati</taxon>
        <taxon>Pseudomonadota</taxon>
        <taxon>Betaproteobacteria</taxon>
        <taxon>Burkholderiales</taxon>
        <taxon>Sphaerotilaceae</taxon>
        <taxon>Azohydromonas</taxon>
    </lineage>
</organism>
<accession>A0ABU5IKD2</accession>
<evidence type="ECO:0000313" key="3">
    <source>
        <dbReference type="Proteomes" id="UP001293718"/>
    </source>
</evidence>
<keyword evidence="1" id="KW-0732">Signal</keyword>
<evidence type="ECO:0000313" key="2">
    <source>
        <dbReference type="EMBL" id="MDZ5459360.1"/>
    </source>
</evidence>
<gene>
    <name evidence="2" type="primary">bcsS</name>
    <name evidence="2" type="ORF">SM757_22535</name>
</gene>
<proteinExistence type="predicted"/>
<dbReference type="Proteomes" id="UP001293718">
    <property type="component" value="Unassembled WGS sequence"/>
</dbReference>
<dbReference type="EMBL" id="JAXOJX010000042">
    <property type="protein sequence ID" value="MDZ5459360.1"/>
    <property type="molecule type" value="Genomic_DNA"/>
</dbReference>
<dbReference type="Pfam" id="PF17036">
    <property type="entry name" value="CBP_BcsS"/>
    <property type="match status" value="1"/>
</dbReference>
<reference evidence="2 3" key="1">
    <citation type="submission" date="2023-11" db="EMBL/GenBank/DDBJ databases">
        <title>Draft genome of Azohydromonas lata strain H1 (DSM1123), a polyhydroxyalkanoate producer.</title>
        <authorList>
            <person name="Traversa D."/>
            <person name="D'Addabbo P."/>
            <person name="Pazzani C."/>
            <person name="Manzari C."/>
            <person name="Chiara M."/>
            <person name="Scrascia M."/>
        </authorList>
    </citation>
    <scope>NUCLEOTIDE SEQUENCE [LARGE SCALE GENOMIC DNA]</scope>
    <source>
        <strain evidence="2 3">H1</strain>
    </source>
</reference>
<evidence type="ECO:0000256" key="1">
    <source>
        <dbReference type="SAM" id="SignalP"/>
    </source>
</evidence>
<protein>
    <submittedName>
        <fullName evidence="2">Cellulose biosynthesis protein BcsS</fullName>
    </submittedName>
</protein>
<comment type="caution">
    <text evidence="2">The sequence shown here is derived from an EMBL/GenBank/DDBJ whole genome shotgun (WGS) entry which is preliminary data.</text>
</comment>